<accession>A0A8B6DVN3</accession>
<keyword evidence="3" id="KW-1185">Reference proteome</keyword>
<dbReference type="SUPFAM" id="SSF57414">
    <property type="entry name" value="Hairpin loop containing domain-like"/>
    <property type="match status" value="1"/>
</dbReference>
<feature type="domain" description="WSC" evidence="1">
    <location>
        <begin position="1"/>
        <end position="46"/>
    </location>
</feature>
<reference evidence="2" key="1">
    <citation type="submission" date="2018-11" db="EMBL/GenBank/DDBJ databases">
        <authorList>
            <person name="Alioto T."/>
            <person name="Alioto T."/>
        </authorList>
    </citation>
    <scope>NUCLEOTIDE SEQUENCE</scope>
</reference>
<evidence type="ECO:0000313" key="2">
    <source>
        <dbReference type="EMBL" id="VDI25890.1"/>
    </source>
</evidence>
<gene>
    <name evidence="2" type="ORF">MGAL_10B026108</name>
</gene>
<dbReference type="OrthoDB" id="5985073at2759"/>
<dbReference type="Proteomes" id="UP000596742">
    <property type="component" value="Unassembled WGS sequence"/>
</dbReference>
<sequence>NGDECHCGDDPLAYQNGPENRCNKRCYGDSEQICGGEWRLSMYNTRRVPLEQHERNQTRYMLVANNMILTAPAAQVQTPRSKIQCASFCSKLVSCKVFVFSRGDGQCRLYQKFVISCEGVKQINGFQVYMMK</sequence>
<proteinExistence type="predicted"/>
<evidence type="ECO:0000259" key="1">
    <source>
        <dbReference type="PROSITE" id="PS51212"/>
    </source>
</evidence>
<dbReference type="PROSITE" id="PS51212">
    <property type="entry name" value="WSC"/>
    <property type="match status" value="1"/>
</dbReference>
<dbReference type="AlphaFoldDB" id="A0A8B6DVN3"/>
<name>A0A8B6DVN3_MYTGA</name>
<dbReference type="Pfam" id="PF00024">
    <property type="entry name" value="PAN_1"/>
    <property type="match status" value="1"/>
</dbReference>
<organism evidence="2 3">
    <name type="scientific">Mytilus galloprovincialis</name>
    <name type="common">Mediterranean mussel</name>
    <dbReference type="NCBI Taxonomy" id="29158"/>
    <lineage>
        <taxon>Eukaryota</taxon>
        <taxon>Metazoa</taxon>
        <taxon>Spiralia</taxon>
        <taxon>Lophotrochozoa</taxon>
        <taxon>Mollusca</taxon>
        <taxon>Bivalvia</taxon>
        <taxon>Autobranchia</taxon>
        <taxon>Pteriomorphia</taxon>
        <taxon>Mytilida</taxon>
        <taxon>Mytiloidea</taxon>
        <taxon>Mytilidae</taxon>
        <taxon>Mytilinae</taxon>
        <taxon>Mytilus</taxon>
    </lineage>
</organism>
<evidence type="ECO:0000313" key="3">
    <source>
        <dbReference type="Proteomes" id="UP000596742"/>
    </source>
</evidence>
<dbReference type="EMBL" id="UYJE01004198">
    <property type="protein sequence ID" value="VDI25890.1"/>
    <property type="molecule type" value="Genomic_DNA"/>
</dbReference>
<comment type="caution">
    <text evidence="2">The sequence shown here is derived from an EMBL/GenBank/DDBJ whole genome shotgun (WGS) entry which is preliminary data.</text>
</comment>
<protein>
    <recommendedName>
        <fullName evidence="1">WSC domain-containing protein</fullName>
    </recommendedName>
</protein>
<dbReference type="InterPro" id="IPR002889">
    <property type="entry name" value="WSC_carb-bd"/>
</dbReference>
<dbReference type="InterPro" id="IPR003609">
    <property type="entry name" value="Pan_app"/>
</dbReference>
<feature type="non-terminal residue" evidence="2">
    <location>
        <position position="132"/>
    </location>
</feature>